<gene>
    <name evidence="3" type="ORF">CU098_009608</name>
</gene>
<dbReference type="AlphaFoldDB" id="A0A367KHU9"/>
<dbReference type="Proteomes" id="UP000253551">
    <property type="component" value="Unassembled WGS sequence"/>
</dbReference>
<evidence type="ECO:0000313" key="4">
    <source>
        <dbReference type="Proteomes" id="UP000253551"/>
    </source>
</evidence>
<sequence>MIPIIEQDIKIYQKDEIIKQGLLLCTLTEQWYVKKRGRVKEIKLRKTRLRWRRFNAVLKPDRLELYHSTALNRLAHLIYFNPSPPLRPVRLSLVSPIDTIWALEYTCNKHVVSYHFQSCRLSDAQDWYQHIYHRLPNQNKRSLPPFVDIIVQQETIRIPLDYFKEKYKQGQVESNLNMSHVKSAVVDLFSNLKMKNWKLVWTLDHYLEPVDERAHLIGCQLIEQVMYEGLLTQKTTRLYTLLYGHQLFFLDECYFNNTNYHPKTWFSATTVIKKSKLKKRLKNINFSTPQLASTLCLPPPDPSKLALAKSVLDLTRVNSVKQSEDQQGMIEISLKEDLTLYYQAPDTTSQREWISLIRKNMLDIKSPRIELFDSDMIFSSPLYVKKDYSRHFTCQYCILSKNAKESMLLIFDMHHSIYSAKRVLMNLETTYVYTGNECVLDEWVKLEKLPPCYYSDQATEETATADCVFVIWQLASRHVIANLRESLSILKYGHHLGQKGTCWIFKAKNKKERDDWILFQFCISSLTTTYKVPCEDYKGGRKVILAALKGFLIVVIVGSLMAENTMYICGSIDISIPYRTTRA</sequence>
<dbReference type="STRING" id="4846.A0A367KHU9"/>
<evidence type="ECO:0000256" key="1">
    <source>
        <dbReference type="SAM" id="Phobius"/>
    </source>
</evidence>
<organism evidence="3 4">
    <name type="scientific">Rhizopus stolonifer</name>
    <name type="common">Rhizopus nigricans</name>
    <dbReference type="NCBI Taxonomy" id="4846"/>
    <lineage>
        <taxon>Eukaryota</taxon>
        <taxon>Fungi</taxon>
        <taxon>Fungi incertae sedis</taxon>
        <taxon>Mucoromycota</taxon>
        <taxon>Mucoromycotina</taxon>
        <taxon>Mucoromycetes</taxon>
        <taxon>Mucorales</taxon>
        <taxon>Mucorineae</taxon>
        <taxon>Rhizopodaceae</taxon>
        <taxon>Rhizopus</taxon>
    </lineage>
</organism>
<proteinExistence type="predicted"/>
<evidence type="ECO:0000313" key="3">
    <source>
        <dbReference type="EMBL" id="RCI01729.1"/>
    </source>
</evidence>
<dbReference type="OrthoDB" id="5579281at2759"/>
<reference evidence="3 4" key="1">
    <citation type="journal article" date="2018" name="G3 (Bethesda)">
        <title>Phylogenetic and Phylogenomic Definition of Rhizopus Species.</title>
        <authorList>
            <person name="Gryganskyi A.P."/>
            <person name="Golan J."/>
            <person name="Dolatabadi S."/>
            <person name="Mondo S."/>
            <person name="Robb S."/>
            <person name="Idnurm A."/>
            <person name="Muszewska A."/>
            <person name="Steczkiewicz K."/>
            <person name="Masonjones S."/>
            <person name="Liao H.L."/>
            <person name="Gajdeczka M.T."/>
            <person name="Anike F."/>
            <person name="Vuek A."/>
            <person name="Anishchenko I.M."/>
            <person name="Voigt K."/>
            <person name="de Hoog G.S."/>
            <person name="Smith M.E."/>
            <person name="Heitman J."/>
            <person name="Vilgalys R."/>
            <person name="Stajich J.E."/>
        </authorList>
    </citation>
    <scope>NUCLEOTIDE SEQUENCE [LARGE SCALE GENOMIC DNA]</scope>
    <source>
        <strain evidence="3 4">LSU 92-RS-03</strain>
    </source>
</reference>
<dbReference type="SUPFAM" id="SSF50729">
    <property type="entry name" value="PH domain-like"/>
    <property type="match status" value="1"/>
</dbReference>
<keyword evidence="1" id="KW-0812">Transmembrane</keyword>
<protein>
    <recommendedName>
        <fullName evidence="2">PH domain-containing protein</fullName>
    </recommendedName>
</protein>
<accession>A0A367KHU9</accession>
<dbReference type="SMART" id="SM00233">
    <property type="entry name" value="PH"/>
    <property type="match status" value="3"/>
</dbReference>
<feature type="transmembrane region" description="Helical" evidence="1">
    <location>
        <begin position="543"/>
        <end position="562"/>
    </location>
</feature>
<keyword evidence="1" id="KW-1133">Transmembrane helix</keyword>
<keyword evidence="4" id="KW-1185">Reference proteome</keyword>
<keyword evidence="1" id="KW-0472">Membrane</keyword>
<dbReference type="InterPro" id="IPR001849">
    <property type="entry name" value="PH_domain"/>
</dbReference>
<feature type="non-terminal residue" evidence="3">
    <location>
        <position position="583"/>
    </location>
</feature>
<name>A0A367KHU9_RHIST</name>
<dbReference type="PROSITE" id="PS50003">
    <property type="entry name" value="PH_DOMAIN"/>
    <property type="match status" value="1"/>
</dbReference>
<evidence type="ECO:0000259" key="2">
    <source>
        <dbReference type="PROSITE" id="PS50003"/>
    </source>
</evidence>
<dbReference type="EMBL" id="PJQM01001691">
    <property type="protein sequence ID" value="RCI01729.1"/>
    <property type="molecule type" value="Genomic_DNA"/>
</dbReference>
<feature type="domain" description="PH" evidence="2">
    <location>
        <begin position="224"/>
        <end position="362"/>
    </location>
</feature>
<comment type="caution">
    <text evidence="3">The sequence shown here is derived from an EMBL/GenBank/DDBJ whole genome shotgun (WGS) entry which is preliminary data.</text>
</comment>